<dbReference type="EMBL" id="LDAU01000078">
    <property type="protein sequence ID" value="KRX07930.1"/>
    <property type="molecule type" value="Genomic_DNA"/>
</dbReference>
<dbReference type="AlphaFoldDB" id="A0A0V0R0W9"/>
<accession>A0A0V0R0W9</accession>
<dbReference type="InParanoid" id="A0A0V0R0W9"/>
<organism evidence="1 2">
    <name type="scientific">Pseudocohnilembus persalinus</name>
    <name type="common">Ciliate</name>
    <dbReference type="NCBI Taxonomy" id="266149"/>
    <lineage>
        <taxon>Eukaryota</taxon>
        <taxon>Sar</taxon>
        <taxon>Alveolata</taxon>
        <taxon>Ciliophora</taxon>
        <taxon>Intramacronucleata</taxon>
        <taxon>Oligohymenophorea</taxon>
        <taxon>Scuticociliatia</taxon>
        <taxon>Philasterida</taxon>
        <taxon>Pseudocohnilembidae</taxon>
        <taxon>Pseudocohnilembus</taxon>
    </lineage>
</organism>
<evidence type="ECO:0000313" key="2">
    <source>
        <dbReference type="Proteomes" id="UP000054937"/>
    </source>
</evidence>
<comment type="caution">
    <text evidence="1">The sequence shown here is derived from an EMBL/GenBank/DDBJ whole genome shotgun (WGS) entry which is preliminary data.</text>
</comment>
<keyword evidence="2" id="KW-1185">Reference proteome</keyword>
<evidence type="ECO:0000313" key="1">
    <source>
        <dbReference type="EMBL" id="KRX07930.1"/>
    </source>
</evidence>
<reference evidence="1 2" key="1">
    <citation type="journal article" date="2015" name="Sci. Rep.">
        <title>Genome of the facultative scuticociliatosis pathogen Pseudocohnilembus persalinus provides insight into its virulence through horizontal gene transfer.</title>
        <authorList>
            <person name="Xiong J."/>
            <person name="Wang G."/>
            <person name="Cheng J."/>
            <person name="Tian M."/>
            <person name="Pan X."/>
            <person name="Warren A."/>
            <person name="Jiang C."/>
            <person name="Yuan D."/>
            <person name="Miao W."/>
        </authorList>
    </citation>
    <scope>NUCLEOTIDE SEQUENCE [LARGE SCALE GENOMIC DNA]</scope>
    <source>
        <strain evidence="1">36N120E</strain>
    </source>
</reference>
<gene>
    <name evidence="1" type="ORF">PPERSA_10318</name>
</gene>
<dbReference type="Proteomes" id="UP000054937">
    <property type="component" value="Unassembled WGS sequence"/>
</dbReference>
<name>A0A0V0R0W9_PSEPJ</name>
<proteinExistence type="predicted"/>
<sequence length="225" mass="26895">MDDNLSKNLKNKKKFSSNLHFNENKNKMEPLVKEDDLIIDISYIENSVHPLKDKTYNDLNNQQNSLKKKQHFDLPSSKSSAFSEIEVADSEMVIKETPKNLQQGQLTVKNKQKTYNNTSSYQLNQKNEQKLNQESFQYLNYYPEQYKKMKQILQNFNSKPARAYLKMINNDNNNQTKKYNVNINKYKRQLSKYKKWTLFHDSKNKFLEIMKEKIILDFTKKDILQ</sequence>
<protein>
    <submittedName>
        <fullName evidence="1">Uncharacterized protein</fullName>
    </submittedName>
</protein>